<evidence type="ECO:0000313" key="4">
    <source>
        <dbReference type="EMBL" id="MFC5516548.1"/>
    </source>
</evidence>
<keyword evidence="5" id="KW-1185">Reference proteome</keyword>
<dbReference type="InterPro" id="IPR036291">
    <property type="entry name" value="NAD(P)-bd_dom_sf"/>
</dbReference>
<dbReference type="Proteomes" id="UP001596150">
    <property type="component" value="Unassembled WGS sequence"/>
</dbReference>
<proteinExistence type="inferred from homology"/>
<dbReference type="PRINTS" id="PR00080">
    <property type="entry name" value="SDRFAMILY"/>
</dbReference>
<gene>
    <name evidence="4" type="ORF">ACFPP9_12265</name>
</gene>
<accession>A0ABW0PWN9</accession>
<evidence type="ECO:0000256" key="1">
    <source>
        <dbReference type="ARBA" id="ARBA00006484"/>
    </source>
</evidence>
<dbReference type="SUPFAM" id="SSF51735">
    <property type="entry name" value="NAD(P)-binding Rossmann-fold domains"/>
    <property type="match status" value="1"/>
</dbReference>
<comment type="similarity">
    <text evidence="1 3">Belongs to the short-chain dehydrogenases/reductases (SDR) family.</text>
</comment>
<dbReference type="PANTHER" id="PTHR44196:SF1">
    <property type="entry name" value="DEHYDROGENASE_REDUCTASE SDR FAMILY MEMBER 7B"/>
    <property type="match status" value="1"/>
</dbReference>
<dbReference type="PRINTS" id="PR00081">
    <property type="entry name" value="GDHRDH"/>
</dbReference>
<keyword evidence="2" id="KW-0560">Oxidoreductase</keyword>
<evidence type="ECO:0000256" key="2">
    <source>
        <dbReference type="ARBA" id="ARBA00023002"/>
    </source>
</evidence>
<protein>
    <submittedName>
        <fullName evidence="4">SDR family NAD(P)-dependent oxidoreductase</fullName>
    </submittedName>
</protein>
<dbReference type="EMBL" id="JBHSML010000003">
    <property type="protein sequence ID" value="MFC5516548.1"/>
    <property type="molecule type" value="Genomic_DNA"/>
</dbReference>
<evidence type="ECO:0000313" key="5">
    <source>
        <dbReference type="Proteomes" id="UP001596150"/>
    </source>
</evidence>
<dbReference type="Gene3D" id="3.40.50.720">
    <property type="entry name" value="NAD(P)-binding Rossmann-like Domain"/>
    <property type="match status" value="1"/>
</dbReference>
<organism evidence="4 5">
    <name type="scientific">Kaistia terrae</name>
    <dbReference type="NCBI Taxonomy" id="537017"/>
    <lineage>
        <taxon>Bacteria</taxon>
        <taxon>Pseudomonadati</taxon>
        <taxon>Pseudomonadota</taxon>
        <taxon>Alphaproteobacteria</taxon>
        <taxon>Hyphomicrobiales</taxon>
        <taxon>Kaistiaceae</taxon>
        <taxon>Kaistia</taxon>
    </lineage>
</organism>
<sequence length="261" mass="27964">MDKQLNRALGDSTNRSPLAWVTGGGSGIGRALALRLASDGWVVAVSARTVRDLETLAAEAPDRIHPFPLDVTDAEATLNTVALIEDRLGPIDLVVLNAGSYSRDAADQFDAAAFRATVDVNLMGTVHCLAPLLSRMLARGAGHIAVVASVVGYVGLPGAVAYGATKAALINMCEALYPQLAARNVRLSVINPGFVDTPLTQKNDFPMPFMISAEEAVDHIMAGLKSRRFEIAFPWKMALSLKLLAWLPAPLFFAVTRRMIR</sequence>
<comment type="caution">
    <text evidence="4">The sequence shown here is derived from an EMBL/GenBank/DDBJ whole genome shotgun (WGS) entry which is preliminary data.</text>
</comment>
<dbReference type="RefSeq" id="WP_323180654.1">
    <property type="nucleotide sequence ID" value="NZ_JAPKNH010000004.1"/>
</dbReference>
<name>A0ABW0PWN9_9HYPH</name>
<dbReference type="InterPro" id="IPR002347">
    <property type="entry name" value="SDR_fam"/>
</dbReference>
<reference evidence="5" key="1">
    <citation type="journal article" date="2019" name="Int. J. Syst. Evol. Microbiol.">
        <title>The Global Catalogue of Microorganisms (GCM) 10K type strain sequencing project: providing services to taxonomists for standard genome sequencing and annotation.</title>
        <authorList>
            <consortium name="The Broad Institute Genomics Platform"/>
            <consortium name="The Broad Institute Genome Sequencing Center for Infectious Disease"/>
            <person name="Wu L."/>
            <person name="Ma J."/>
        </authorList>
    </citation>
    <scope>NUCLEOTIDE SEQUENCE [LARGE SCALE GENOMIC DNA]</scope>
    <source>
        <strain evidence="5">KACC 12633</strain>
    </source>
</reference>
<dbReference type="PANTHER" id="PTHR44196">
    <property type="entry name" value="DEHYDROGENASE/REDUCTASE SDR FAMILY MEMBER 7B"/>
    <property type="match status" value="1"/>
</dbReference>
<evidence type="ECO:0000256" key="3">
    <source>
        <dbReference type="RuleBase" id="RU000363"/>
    </source>
</evidence>
<dbReference type="Pfam" id="PF00106">
    <property type="entry name" value="adh_short"/>
    <property type="match status" value="1"/>
</dbReference>